<dbReference type="InterPro" id="IPR023405">
    <property type="entry name" value="Topo_IA_core_domain"/>
</dbReference>
<feature type="domain" description="Topo IA-type catalytic" evidence="12">
    <location>
        <begin position="155"/>
        <end position="598"/>
    </location>
</feature>
<evidence type="ECO:0000256" key="4">
    <source>
        <dbReference type="ARBA" id="ARBA00023029"/>
    </source>
</evidence>
<dbReference type="SMART" id="SM00493">
    <property type="entry name" value="TOPRIM"/>
    <property type="match status" value="1"/>
</dbReference>
<keyword evidence="14" id="KW-1185">Reference proteome</keyword>
<dbReference type="PRINTS" id="PR00417">
    <property type="entry name" value="PRTPISMRASEI"/>
</dbReference>
<dbReference type="EC" id="5.6.2.1" evidence="3"/>
<evidence type="ECO:0000259" key="11">
    <source>
        <dbReference type="PROSITE" id="PS50880"/>
    </source>
</evidence>
<comment type="catalytic activity">
    <reaction evidence="1">
        <text>ATP-independent breakage of single-stranded DNA, followed by passage and rejoining.</text>
        <dbReference type="EC" id="5.6.2.1"/>
    </reaction>
</comment>
<dbReference type="PROSITE" id="PS50880">
    <property type="entry name" value="TOPRIM"/>
    <property type="match status" value="1"/>
</dbReference>
<dbReference type="GO" id="GO:0006265">
    <property type="term" value="P:DNA topological change"/>
    <property type="evidence" value="ECO:0007669"/>
    <property type="project" value="InterPro"/>
</dbReference>
<dbReference type="InterPro" id="IPR000380">
    <property type="entry name" value="Topo_IA"/>
</dbReference>
<evidence type="ECO:0000256" key="7">
    <source>
        <dbReference type="ARBA" id="ARBA00030003"/>
    </source>
</evidence>
<accession>A0A6N9Z556</accession>
<dbReference type="Pfam" id="PF01751">
    <property type="entry name" value="Toprim"/>
    <property type="match status" value="1"/>
</dbReference>
<dbReference type="SMART" id="SM00436">
    <property type="entry name" value="TOP1Bc"/>
    <property type="match status" value="1"/>
</dbReference>
<dbReference type="GO" id="GO:0003677">
    <property type="term" value="F:DNA binding"/>
    <property type="evidence" value="ECO:0007669"/>
    <property type="project" value="UniProtKB-KW"/>
</dbReference>
<evidence type="ECO:0000256" key="9">
    <source>
        <dbReference type="ARBA" id="ARBA00032235"/>
    </source>
</evidence>
<dbReference type="Gene3D" id="1.10.460.10">
    <property type="entry name" value="Topoisomerase I, domain 2"/>
    <property type="match status" value="1"/>
</dbReference>
<evidence type="ECO:0000256" key="2">
    <source>
        <dbReference type="ARBA" id="ARBA00009446"/>
    </source>
</evidence>
<evidence type="ECO:0000256" key="1">
    <source>
        <dbReference type="ARBA" id="ARBA00000213"/>
    </source>
</evidence>
<name>A0A6N9Z556_9BIFI</name>
<dbReference type="RefSeq" id="WP_163231532.1">
    <property type="nucleotide sequence ID" value="NZ_WHZW01000014.1"/>
</dbReference>
<keyword evidence="5" id="KW-0238">DNA-binding</keyword>
<evidence type="ECO:0000256" key="3">
    <source>
        <dbReference type="ARBA" id="ARBA00012891"/>
    </source>
</evidence>
<dbReference type="Proteomes" id="UP000469194">
    <property type="component" value="Unassembled WGS sequence"/>
</dbReference>
<dbReference type="InterPro" id="IPR006171">
    <property type="entry name" value="TOPRIM_dom"/>
</dbReference>
<evidence type="ECO:0000256" key="5">
    <source>
        <dbReference type="ARBA" id="ARBA00023125"/>
    </source>
</evidence>
<dbReference type="InterPro" id="IPR025589">
    <property type="entry name" value="Toprim_C_rpt"/>
</dbReference>
<dbReference type="InterPro" id="IPR013825">
    <property type="entry name" value="Topo_IA_cen_sub2"/>
</dbReference>
<gene>
    <name evidence="13" type="ORF">GFD25_07615</name>
</gene>
<dbReference type="GO" id="GO:0006281">
    <property type="term" value="P:DNA repair"/>
    <property type="evidence" value="ECO:0007669"/>
    <property type="project" value="TreeGrafter"/>
</dbReference>
<evidence type="ECO:0000256" key="6">
    <source>
        <dbReference type="ARBA" id="ARBA00023235"/>
    </source>
</evidence>
<dbReference type="Pfam" id="PF13342">
    <property type="entry name" value="Toprim_Crpt"/>
    <property type="match status" value="1"/>
</dbReference>
<dbReference type="EMBL" id="WHZW01000014">
    <property type="protein sequence ID" value="NEG89849.1"/>
    <property type="molecule type" value="Genomic_DNA"/>
</dbReference>
<organism evidence="13 14">
    <name type="scientific">Bifidobacterium aerophilum</name>
    <dbReference type="NCBI Taxonomy" id="1798155"/>
    <lineage>
        <taxon>Bacteria</taxon>
        <taxon>Bacillati</taxon>
        <taxon>Actinomycetota</taxon>
        <taxon>Actinomycetes</taxon>
        <taxon>Bifidobacteriales</taxon>
        <taxon>Bifidobacteriaceae</taxon>
        <taxon>Bifidobacterium</taxon>
    </lineage>
</organism>
<dbReference type="GO" id="GO:0006310">
    <property type="term" value="P:DNA recombination"/>
    <property type="evidence" value="ECO:0007669"/>
    <property type="project" value="TreeGrafter"/>
</dbReference>
<comment type="similarity">
    <text evidence="2">Belongs to the type IA topoisomerase family.</text>
</comment>
<evidence type="ECO:0000313" key="13">
    <source>
        <dbReference type="EMBL" id="NEG89849.1"/>
    </source>
</evidence>
<sequence length="720" mass="79406">MRLVIAEKRSVALAIAQALDPNPQQSDDYIQADGNLVSWAQGHLVDLTEPDGYEQWSDPHWSMGQLPIIPQQWKWKIRSEKGAGSRYRTLVSLMRRPDVDTLVNACDPDREGEGIFHRIVAHSGIHKPALRLWVASLDEHAIRSAWQGMKPIHDYQGLAAASDARAKSDWLIGMNATRAYTLTYRQRLNVGRVQTPTLAMIVARDEQIAGHKPTLFWTVIADMGGWHLTSSRIDSQAVAENLCAEAENGVFRILKTERKTVHDKPPRLYDLTSLQKDMSRLHGMTAAATLAALQHLYELKLATYPRTDSQYITGDDLPMLQQLTGSQRIVQGFVDRHTLTPAPRLELTVNDGKVAGHTAILPTLQLDGSRLAGLTDGERHVAVRIVRRMWEAIGDDHTHLVTTVEAQLDGGNDMIWTSRSDETIRPGWKGISPEPAVAAEENNDETDPVRSVIPANLTDGIITGPVGPVTVKQGETKPPKPYTEATLLSAMEHASRTLEDKNLKHALDDDALHSGGIGTPATRAGIIEQLVSGRYVERKGKQLRSTDKGRLLISVVTPELKDVALTARWEQTLTDLAESRDNIDGIERDFLSQVASLCEAIPEKAEASLAHVPRPAQTDKESFGACPRCGKPVIKTGSLWQCSSNKSEKTADGEWKQTEGCGFKIFGTLSGKKLTDATIRKLLAGKQTRVSGFVSRRTGKGFDAILAIDPERGVRMQFDR</sequence>
<dbReference type="Gene3D" id="2.70.20.10">
    <property type="entry name" value="Topoisomerase I, domain 3"/>
    <property type="match status" value="1"/>
</dbReference>
<protein>
    <recommendedName>
        <fullName evidence="3">DNA topoisomerase</fullName>
        <ecNumber evidence="3">5.6.2.1</ecNumber>
    </recommendedName>
    <alternativeName>
        <fullName evidence="10">Omega-protein</fullName>
    </alternativeName>
    <alternativeName>
        <fullName evidence="9">Relaxing enzyme</fullName>
    </alternativeName>
    <alternativeName>
        <fullName evidence="7">Swivelase</fullName>
    </alternativeName>
    <alternativeName>
        <fullName evidence="8">Untwisting enzyme</fullName>
    </alternativeName>
</protein>
<dbReference type="InterPro" id="IPR013824">
    <property type="entry name" value="Topo_IA_cen_sub1"/>
</dbReference>
<dbReference type="PROSITE" id="PS52039">
    <property type="entry name" value="TOPO_IA_2"/>
    <property type="match status" value="1"/>
</dbReference>
<dbReference type="InterPro" id="IPR003601">
    <property type="entry name" value="Topo_IA_2"/>
</dbReference>
<evidence type="ECO:0000259" key="12">
    <source>
        <dbReference type="PROSITE" id="PS52039"/>
    </source>
</evidence>
<evidence type="ECO:0000256" key="10">
    <source>
        <dbReference type="ARBA" id="ARBA00032877"/>
    </source>
</evidence>
<dbReference type="InterPro" id="IPR013826">
    <property type="entry name" value="Topo_IA_cen_sub3"/>
</dbReference>
<feature type="domain" description="Toprim" evidence="11">
    <location>
        <begin position="1"/>
        <end position="138"/>
    </location>
</feature>
<dbReference type="InterPro" id="IPR003602">
    <property type="entry name" value="Topo_IA_DNA-bd_dom"/>
</dbReference>
<dbReference type="GO" id="GO:0043597">
    <property type="term" value="C:cytoplasmic replication fork"/>
    <property type="evidence" value="ECO:0007669"/>
    <property type="project" value="TreeGrafter"/>
</dbReference>
<evidence type="ECO:0000313" key="14">
    <source>
        <dbReference type="Proteomes" id="UP000469194"/>
    </source>
</evidence>
<evidence type="ECO:0000256" key="8">
    <source>
        <dbReference type="ARBA" id="ARBA00031985"/>
    </source>
</evidence>
<dbReference type="PANTHER" id="PTHR11390:SF21">
    <property type="entry name" value="DNA TOPOISOMERASE 3-ALPHA"/>
    <property type="match status" value="1"/>
</dbReference>
<comment type="caution">
    <text evidence="13">The sequence shown here is derived from an EMBL/GenBank/DDBJ whole genome shotgun (WGS) entry which is preliminary data.</text>
</comment>
<dbReference type="InterPro" id="IPR034144">
    <property type="entry name" value="TOPRIM_TopoIII"/>
</dbReference>
<dbReference type="Pfam" id="PF01131">
    <property type="entry name" value="Topoisom_bac"/>
    <property type="match status" value="1"/>
</dbReference>
<keyword evidence="6 13" id="KW-0413">Isomerase</keyword>
<dbReference type="InterPro" id="IPR013497">
    <property type="entry name" value="Topo_IA_cen"/>
</dbReference>
<dbReference type="AlphaFoldDB" id="A0A6N9Z556"/>
<dbReference type="GO" id="GO:0003917">
    <property type="term" value="F:DNA topoisomerase type I (single strand cut, ATP-independent) activity"/>
    <property type="evidence" value="ECO:0007669"/>
    <property type="project" value="UniProtKB-EC"/>
</dbReference>
<dbReference type="PANTHER" id="PTHR11390">
    <property type="entry name" value="PROKARYOTIC DNA TOPOISOMERASE"/>
    <property type="match status" value="1"/>
</dbReference>
<proteinExistence type="inferred from homology"/>
<reference evidence="13 14" key="1">
    <citation type="submission" date="2019-10" db="EMBL/GenBank/DDBJ databases">
        <title>Bifidobacterium from non-human primates.</title>
        <authorList>
            <person name="Modesto M."/>
        </authorList>
    </citation>
    <scope>NUCLEOTIDE SEQUENCE [LARGE SCALE GENOMIC DNA]</scope>
    <source>
        <strain evidence="13 14">TRE17</strain>
    </source>
</reference>
<dbReference type="SUPFAM" id="SSF56712">
    <property type="entry name" value="Prokaryotic type I DNA topoisomerase"/>
    <property type="match status" value="1"/>
</dbReference>
<dbReference type="Gene3D" id="1.10.290.10">
    <property type="entry name" value="Topoisomerase I, domain 4"/>
    <property type="match status" value="1"/>
</dbReference>
<dbReference type="Gene3D" id="3.40.50.140">
    <property type="match status" value="1"/>
</dbReference>
<keyword evidence="4" id="KW-0799">Topoisomerase</keyword>
<dbReference type="SMART" id="SM00437">
    <property type="entry name" value="TOP1Ac"/>
    <property type="match status" value="1"/>
</dbReference>
<dbReference type="CDD" id="cd03362">
    <property type="entry name" value="TOPRIM_TopoIA_TopoIII"/>
    <property type="match status" value="1"/>
</dbReference>